<protein>
    <submittedName>
        <fullName evidence="1">Regulatory protein</fullName>
    </submittedName>
</protein>
<reference evidence="1" key="1">
    <citation type="journal article" date="2021" name="Proc. Natl. Acad. Sci. U.S.A.">
        <title>A Catalog of Tens of Thousands of Viruses from Human Metagenomes Reveals Hidden Associations with Chronic Diseases.</title>
        <authorList>
            <person name="Tisza M.J."/>
            <person name="Buck C.B."/>
        </authorList>
    </citation>
    <scope>NUCLEOTIDE SEQUENCE</scope>
    <source>
        <strain evidence="1">Ctm8X17</strain>
    </source>
</reference>
<dbReference type="Gene3D" id="1.10.10.60">
    <property type="entry name" value="Homeodomain-like"/>
    <property type="match status" value="1"/>
</dbReference>
<dbReference type="EMBL" id="BK015607">
    <property type="protein sequence ID" value="DAE15547.1"/>
    <property type="molecule type" value="Genomic_DNA"/>
</dbReference>
<proteinExistence type="predicted"/>
<accession>A0A8S5Q9R7</accession>
<dbReference type="InterPro" id="IPR009057">
    <property type="entry name" value="Homeodomain-like_sf"/>
</dbReference>
<sequence length="66" mass="7696">MANLEIRQRIFATGFKYYDVAKELEIAPSTLSTWLRNELTDEQTVRINEALKSLVKKRNELMCSSM</sequence>
<evidence type="ECO:0000313" key="1">
    <source>
        <dbReference type="EMBL" id="DAE15547.1"/>
    </source>
</evidence>
<organism evidence="1">
    <name type="scientific">Myoviridae sp. ctm8X17</name>
    <dbReference type="NCBI Taxonomy" id="2825168"/>
    <lineage>
        <taxon>Viruses</taxon>
        <taxon>Duplodnaviria</taxon>
        <taxon>Heunggongvirae</taxon>
        <taxon>Uroviricota</taxon>
        <taxon>Caudoviricetes</taxon>
    </lineage>
</organism>
<name>A0A8S5Q9R7_9CAUD</name>
<dbReference type="SUPFAM" id="SSF46689">
    <property type="entry name" value="Homeodomain-like"/>
    <property type="match status" value="1"/>
</dbReference>